<name>A0A183BNC3_GLOPA</name>
<dbReference type="Proteomes" id="UP000050741">
    <property type="component" value="Unassembled WGS sequence"/>
</dbReference>
<keyword evidence="1" id="KW-1185">Reference proteome</keyword>
<reference evidence="1" key="2">
    <citation type="submission" date="2014-05" db="EMBL/GenBank/DDBJ databases">
        <title>The genome and life-stage specific transcriptomes of Globodera pallida elucidate key aspects of plant parasitism by a cyst nematode.</title>
        <authorList>
            <person name="Cotton J.A."/>
            <person name="Lilley C.J."/>
            <person name="Jones L.M."/>
            <person name="Kikuchi T."/>
            <person name="Reid A.J."/>
            <person name="Thorpe P."/>
            <person name="Tsai I.J."/>
            <person name="Beasley H."/>
            <person name="Blok V."/>
            <person name="Cock P.J.A."/>
            <person name="Van den Akker S.E."/>
            <person name="Holroyd N."/>
            <person name="Hunt M."/>
            <person name="Mantelin S."/>
            <person name="Naghra H."/>
            <person name="Pain A."/>
            <person name="Palomares-Rius J.E."/>
            <person name="Zarowiecki M."/>
            <person name="Berriman M."/>
            <person name="Jones J.T."/>
            <person name="Urwin P.E."/>
        </authorList>
    </citation>
    <scope>NUCLEOTIDE SEQUENCE [LARGE SCALE GENOMIC DNA]</scope>
    <source>
        <strain evidence="1">Lindley</strain>
    </source>
</reference>
<organism evidence="1 2">
    <name type="scientific">Globodera pallida</name>
    <name type="common">Potato cyst nematode worm</name>
    <name type="synonym">Heterodera pallida</name>
    <dbReference type="NCBI Taxonomy" id="36090"/>
    <lineage>
        <taxon>Eukaryota</taxon>
        <taxon>Metazoa</taxon>
        <taxon>Ecdysozoa</taxon>
        <taxon>Nematoda</taxon>
        <taxon>Chromadorea</taxon>
        <taxon>Rhabditida</taxon>
        <taxon>Tylenchina</taxon>
        <taxon>Tylenchomorpha</taxon>
        <taxon>Tylenchoidea</taxon>
        <taxon>Heteroderidae</taxon>
        <taxon>Heteroderinae</taxon>
        <taxon>Globodera</taxon>
    </lineage>
</organism>
<reference evidence="1" key="1">
    <citation type="submission" date="2013-12" db="EMBL/GenBank/DDBJ databases">
        <authorList>
            <person name="Aslett M."/>
        </authorList>
    </citation>
    <scope>NUCLEOTIDE SEQUENCE [LARGE SCALE GENOMIC DNA]</scope>
    <source>
        <strain evidence="1">Lindley</strain>
    </source>
</reference>
<accession>A0A183BNC3</accession>
<sequence length="159" mass="18915">MQFRQRKYEPYCVEWCKQKRFGTANIVQLLRQREQGDRKEGSHFVRGSREFYFSLPIVRSEFVVHRPQIFPLRFTPCGDKLIAIGANLQEIQLFTYRGFRYGTNQTGDELFNVFDFNKINYKKCVSSKKNGKIPEYGYLAKLDELYINRLHSKPSARIR</sequence>
<evidence type="ECO:0000313" key="1">
    <source>
        <dbReference type="Proteomes" id="UP000050741"/>
    </source>
</evidence>
<reference evidence="2" key="3">
    <citation type="submission" date="2016-06" db="UniProtKB">
        <authorList>
            <consortium name="WormBaseParasite"/>
        </authorList>
    </citation>
    <scope>IDENTIFICATION</scope>
</reference>
<dbReference type="AlphaFoldDB" id="A0A183BNC3"/>
<protein>
    <submittedName>
        <fullName evidence="2">WD_REPEATS_REGION domain-containing protein</fullName>
    </submittedName>
</protein>
<dbReference type="WBParaSite" id="GPLIN_000210900">
    <property type="protein sequence ID" value="GPLIN_000210900"/>
    <property type="gene ID" value="GPLIN_000210900"/>
</dbReference>
<evidence type="ECO:0000313" key="2">
    <source>
        <dbReference type="WBParaSite" id="GPLIN_000210900"/>
    </source>
</evidence>
<proteinExistence type="predicted"/>